<dbReference type="Pfam" id="PF00048">
    <property type="entry name" value="IL8"/>
    <property type="match status" value="1"/>
</dbReference>
<dbReference type="CDD" id="cd00272">
    <property type="entry name" value="Chemokine_CC"/>
    <property type="match status" value="1"/>
</dbReference>
<dbReference type="GO" id="GO:0030335">
    <property type="term" value="P:positive regulation of cell migration"/>
    <property type="evidence" value="ECO:0007669"/>
    <property type="project" value="TreeGrafter"/>
</dbReference>
<evidence type="ECO:0000313" key="6">
    <source>
        <dbReference type="EMBL" id="NWH25029.1"/>
    </source>
</evidence>
<dbReference type="EMBL" id="WEIX01011964">
    <property type="protein sequence ID" value="NWH25029.1"/>
    <property type="molecule type" value="Genomic_DNA"/>
</dbReference>
<organism evidence="6 7">
    <name type="scientific">Grus americana</name>
    <name type="common">Whooping crane</name>
    <dbReference type="NCBI Taxonomy" id="9117"/>
    <lineage>
        <taxon>Eukaryota</taxon>
        <taxon>Metazoa</taxon>
        <taxon>Chordata</taxon>
        <taxon>Craniata</taxon>
        <taxon>Vertebrata</taxon>
        <taxon>Euteleostomi</taxon>
        <taxon>Archelosauria</taxon>
        <taxon>Archosauria</taxon>
        <taxon>Dinosauria</taxon>
        <taxon>Saurischia</taxon>
        <taxon>Theropoda</taxon>
        <taxon>Coelurosauria</taxon>
        <taxon>Aves</taxon>
        <taxon>Neognathae</taxon>
        <taxon>Neoaves</taxon>
        <taxon>Gruiformes</taxon>
        <taxon>Gruidae</taxon>
        <taxon>Grus</taxon>
    </lineage>
</organism>
<keyword evidence="4" id="KW-0732">Signal</keyword>
<evidence type="ECO:0000256" key="1">
    <source>
        <dbReference type="ARBA" id="ARBA00010868"/>
    </source>
</evidence>
<keyword evidence="3" id="KW-0202">Cytokine</keyword>
<comment type="similarity">
    <text evidence="1">Belongs to the intercrine beta (chemokine CC) family.</text>
</comment>
<dbReference type="InterPro" id="IPR036048">
    <property type="entry name" value="Interleukin_8-like_sf"/>
</dbReference>
<comment type="caution">
    <text evidence="6">The sequence shown here is derived from an EMBL/GenBank/DDBJ whole genome shotgun (WGS) entry which is preliminary data.</text>
</comment>
<dbReference type="SMART" id="SM00199">
    <property type="entry name" value="SCY"/>
    <property type="match status" value="1"/>
</dbReference>
<dbReference type="GO" id="GO:0061844">
    <property type="term" value="P:antimicrobial humoral immune response mediated by antimicrobial peptide"/>
    <property type="evidence" value="ECO:0007669"/>
    <property type="project" value="TreeGrafter"/>
</dbReference>
<dbReference type="Gene3D" id="2.40.50.40">
    <property type="match status" value="1"/>
</dbReference>
<dbReference type="FunFam" id="2.40.50.40:FF:000002">
    <property type="entry name" value="C-C motif chemokine"/>
    <property type="match status" value="1"/>
</dbReference>
<evidence type="ECO:0000256" key="4">
    <source>
        <dbReference type="ARBA" id="ARBA00022729"/>
    </source>
</evidence>
<evidence type="ECO:0000313" key="7">
    <source>
        <dbReference type="Proteomes" id="UP000640762"/>
    </source>
</evidence>
<sequence length="63" mass="7287">TICCFSYLSRPMPRRLIASTYRTSSKCSLPAVVLVTKKGTKLCADPQEPWVQKHLKHFQMLKY</sequence>
<dbReference type="PANTHER" id="PTHR12015:SF103">
    <property type="entry name" value="C-C MOTIF CHEMOKINE 4-RELATED"/>
    <property type="match status" value="1"/>
</dbReference>
<keyword evidence="7" id="KW-1185">Reference proteome</keyword>
<gene>
    <name evidence="6" type="primary">Ccl3_2</name>
    <name evidence="6" type="ORF">GRUAME_R13707</name>
</gene>
<name>A0A850U132_GRUAM</name>
<keyword evidence="2" id="KW-0145">Chemotaxis</keyword>
<accession>A0A850U132</accession>
<dbReference type="SUPFAM" id="SSF54117">
    <property type="entry name" value="Interleukin 8-like chemokines"/>
    <property type="match status" value="1"/>
</dbReference>
<dbReference type="InterPro" id="IPR039809">
    <property type="entry name" value="Chemokine_b/g/d"/>
</dbReference>
<dbReference type="GO" id="GO:0008009">
    <property type="term" value="F:chemokine activity"/>
    <property type="evidence" value="ECO:0007669"/>
    <property type="project" value="InterPro"/>
</dbReference>
<feature type="non-terminal residue" evidence="6">
    <location>
        <position position="63"/>
    </location>
</feature>
<dbReference type="GO" id="GO:0006954">
    <property type="term" value="P:inflammatory response"/>
    <property type="evidence" value="ECO:0007669"/>
    <property type="project" value="TreeGrafter"/>
</dbReference>
<feature type="non-terminal residue" evidence="6">
    <location>
        <position position="1"/>
    </location>
</feature>
<dbReference type="GO" id="GO:0070098">
    <property type="term" value="P:chemokine-mediated signaling pathway"/>
    <property type="evidence" value="ECO:0007669"/>
    <property type="project" value="TreeGrafter"/>
</dbReference>
<proteinExistence type="inferred from homology"/>
<dbReference type="PANTHER" id="PTHR12015">
    <property type="entry name" value="SMALL INDUCIBLE CYTOKINE A"/>
    <property type="match status" value="1"/>
</dbReference>
<feature type="domain" description="Chemokine interleukin-8-like" evidence="5">
    <location>
        <begin position="3"/>
        <end position="58"/>
    </location>
</feature>
<dbReference type="InterPro" id="IPR001811">
    <property type="entry name" value="Chemokine_IL8-like_dom"/>
</dbReference>
<evidence type="ECO:0000256" key="2">
    <source>
        <dbReference type="ARBA" id="ARBA00022500"/>
    </source>
</evidence>
<dbReference type="AlphaFoldDB" id="A0A850U132"/>
<evidence type="ECO:0000256" key="3">
    <source>
        <dbReference type="ARBA" id="ARBA00022514"/>
    </source>
</evidence>
<dbReference type="GO" id="GO:0048020">
    <property type="term" value="F:CCR chemokine receptor binding"/>
    <property type="evidence" value="ECO:0007669"/>
    <property type="project" value="TreeGrafter"/>
</dbReference>
<dbReference type="GO" id="GO:0048245">
    <property type="term" value="P:eosinophil chemotaxis"/>
    <property type="evidence" value="ECO:0007669"/>
    <property type="project" value="TreeGrafter"/>
</dbReference>
<dbReference type="GO" id="GO:0005615">
    <property type="term" value="C:extracellular space"/>
    <property type="evidence" value="ECO:0007669"/>
    <property type="project" value="UniProtKB-KW"/>
</dbReference>
<dbReference type="Proteomes" id="UP000640762">
    <property type="component" value="Unassembled WGS sequence"/>
</dbReference>
<evidence type="ECO:0000259" key="5">
    <source>
        <dbReference type="SMART" id="SM00199"/>
    </source>
</evidence>
<protein>
    <submittedName>
        <fullName evidence="6">CCL3 protein</fullName>
    </submittedName>
</protein>
<reference evidence="6" key="1">
    <citation type="submission" date="2019-10" db="EMBL/GenBank/DDBJ databases">
        <title>Bird 10,000 Genomes (B10K) Project - Family phase.</title>
        <authorList>
            <person name="Zhang G."/>
        </authorList>
    </citation>
    <scope>NUCLEOTIDE SEQUENCE</scope>
    <source>
        <strain evidence="6">B10K-DU-012-65</strain>
        <tissue evidence="6">Muscle</tissue>
    </source>
</reference>